<sequence>MATMFSDVFDKIDVAIQEVIAGNVSNLMNVLEPLLLSGFTVYLLFLFLSYWNGRFEDSIVDFFKKVIAWILILGFSVNVSGYNQTIMPIVMGLGDGLSHALNGQTNATVLDNMATSMVDIVTKNNDEAKKLPITSVGRYLMIVIYNAIVIISFSVFLVISASYILLAKIFTGILALVGPVFISLGLFPATRQYFTAWINQVVNYSLMLLLMNIVASFMIKIYGEVIDFSNIDYPTTNTFLISVVLLSFMFFVVLLKIPELANGLAGGVSVGGFTQAGRAIGNGRDGVNAGVSAGKTGYARGKSGYTWAKGKIFGNRMEKS</sequence>
<dbReference type="EMBL" id="CP065727">
    <property type="protein sequence ID" value="QPT43616.1"/>
    <property type="molecule type" value="Genomic_DNA"/>
</dbReference>
<reference evidence="6 8" key="1">
    <citation type="submission" date="2016-05" db="EMBL/GenBank/DDBJ databases">
        <title>Draft genome sequence of Moraxella nonliquefaciens CCUG 348T.</title>
        <authorList>
            <person name="Salva-Serra F."/>
            <person name="Engstrom-Jakobsson H."/>
            <person name="Thorell K."/>
            <person name="Gonzales-Siles L."/>
            <person name="Karlsson R."/>
            <person name="Boulund F."/>
            <person name="Engstrand L."/>
            <person name="Kristiansson E."/>
            <person name="Moore E."/>
        </authorList>
    </citation>
    <scope>NUCLEOTIDE SEQUENCE [LARGE SCALE GENOMIC DNA]</scope>
    <source>
        <strain evidence="6 8">CCUG 348</strain>
    </source>
</reference>
<accession>A0A1B8QHV4</accession>
<feature type="transmembrane region" description="Helical" evidence="5">
    <location>
        <begin position="239"/>
        <end position="257"/>
    </location>
</feature>
<gene>
    <name evidence="6" type="ORF">A7456_06085</name>
    <name evidence="7" type="ORF">I6G26_00095</name>
</gene>
<dbReference type="Proteomes" id="UP000092575">
    <property type="component" value="Unassembled WGS sequence"/>
</dbReference>
<dbReference type="Proteomes" id="UP000594834">
    <property type="component" value="Plasmid unnamed"/>
</dbReference>
<name>A0A1B8QHV4_MORNO</name>
<protein>
    <submittedName>
        <fullName evidence="7">Type IV secretion system protein</fullName>
    </submittedName>
</protein>
<evidence type="ECO:0000313" key="7">
    <source>
        <dbReference type="EMBL" id="QPT43616.1"/>
    </source>
</evidence>
<feature type="transmembrane region" description="Helical" evidence="5">
    <location>
        <begin position="169"/>
        <end position="189"/>
    </location>
</feature>
<dbReference type="GO" id="GO:0016020">
    <property type="term" value="C:membrane"/>
    <property type="evidence" value="ECO:0007669"/>
    <property type="project" value="UniProtKB-SubCell"/>
</dbReference>
<dbReference type="InterPro" id="IPR007688">
    <property type="entry name" value="Conjugal_tfr_TrbL/VirB6"/>
</dbReference>
<keyword evidence="9" id="KW-1185">Reference proteome</keyword>
<reference evidence="7 9" key="2">
    <citation type="submission" date="2020-12" db="EMBL/GenBank/DDBJ databases">
        <title>FDA dAtabase for Regulatory Grade micrObial Sequences (FDA-ARGOS): Supporting development and validation of Infectious Disease Dx tests.</title>
        <authorList>
            <person name="Sproer C."/>
            <person name="Gronow S."/>
            <person name="Severitt S."/>
            <person name="Schroder I."/>
            <person name="Tallon L."/>
            <person name="Sadzewicz L."/>
            <person name="Zhao X."/>
            <person name="Boylan J."/>
            <person name="Ott S."/>
            <person name="Bowen H."/>
            <person name="Vavikolanu K."/>
            <person name="Mehta A."/>
            <person name="Aluvathingal J."/>
            <person name="Nadendla S."/>
            <person name="Lowell S."/>
            <person name="Myers T."/>
            <person name="Yan Y."/>
            <person name="Sichtig H."/>
        </authorList>
    </citation>
    <scope>NUCLEOTIDE SEQUENCE [LARGE SCALE GENOMIC DNA]</scope>
    <source>
        <strain evidence="7 9">FDAARGOS_869</strain>
        <plasmid evidence="7 9">unnamed</plasmid>
    </source>
</reference>
<evidence type="ECO:0000256" key="4">
    <source>
        <dbReference type="ARBA" id="ARBA00023136"/>
    </source>
</evidence>
<geneLocation type="plasmid" evidence="7 9">
    <name>unnamed</name>
</geneLocation>
<evidence type="ECO:0000256" key="1">
    <source>
        <dbReference type="ARBA" id="ARBA00004141"/>
    </source>
</evidence>
<keyword evidence="7" id="KW-0614">Plasmid</keyword>
<dbReference type="GO" id="GO:0030255">
    <property type="term" value="P:protein secretion by the type IV secretion system"/>
    <property type="evidence" value="ECO:0007669"/>
    <property type="project" value="InterPro"/>
</dbReference>
<evidence type="ECO:0000256" key="5">
    <source>
        <dbReference type="SAM" id="Phobius"/>
    </source>
</evidence>
<feature type="transmembrane region" description="Helical" evidence="5">
    <location>
        <begin position="201"/>
        <end position="219"/>
    </location>
</feature>
<dbReference type="RefSeq" id="WP_067010085.1">
    <property type="nucleotide sequence ID" value="NZ_CP065727.1"/>
</dbReference>
<evidence type="ECO:0000313" key="6">
    <source>
        <dbReference type="EMBL" id="OBX82973.1"/>
    </source>
</evidence>
<evidence type="ECO:0000256" key="3">
    <source>
        <dbReference type="ARBA" id="ARBA00022989"/>
    </source>
</evidence>
<dbReference type="STRING" id="478.A7456_06085"/>
<comment type="subcellular location">
    <subcellularLocation>
        <location evidence="1">Membrane</location>
        <topology evidence="1">Multi-pass membrane protein</topology>
    </subcellularLocation>
</comment>
<evidence type="ECO:0000313" key="8">
    <source>
        <dbReference type="Proteomes" id="UP000092575"/>
    </source>
</evidence>
<evidence type="ECO:0000313" key="9">
    <source>
        <dbReference type="Proteomes" id="UP000594834"/>
    </source>
</evidence>
<dbReference type="AlphaFoldDB" id="A0A1B8QHV4"/>
<keyword evidence="4 5" id="KW-0472">Membrane</keyword>
<keyword evidence="3 5" id="KW-1133">Transmembrane helix</keyword>
<feature type="transmembrane region" description="Helical" evidence="5">
    <location>
        <begin position="66"/>
        <end position="83"/>
    </location>
</feature>
<feature type="transmembrane region" description="Helical" evidence="5">
    <location>
        <begin position="34"/>
        <end position="51"/>
    </location>
</feature>
<evidence type="ECO:0000256" key="2">
    <source>
        <dbReference type="ARBA" id="ARBA00022692"/>
    </source>
</evidence>
<feature type="transmembrane region" description="Helical" evidence="5">
    <location>
        <begin position="139"/>
        <end position="163"/>
    </location>
</feature>
<dbReference type="Pfam" id="PF04610">
    <property type="entry name" value="TrbL"/>
    <property type="match status" value="1"/>
</dbReference>
<dbReference type="EMBL" id="LXTW01000033">
    <property type="protein sequence ID" value="OBX82973.1"/>
    <property type="molecule type" value="Genomic_DNA"/>
</dbReference>
<proteinExistence type="predicted"/>
<organism evidence="6 8">
    <name type="scientific">Moraxella nonliquefaciens</name>
    <dbReference type="NCBI Taxonomy" id="478"/>
    <lineage>
        <taxon>Bacteria</taxon>
        <taxon>Pseudomonadati</taxon>
        <taxon>Pseudomonadota</taxon>
        <taxon>Gammaproteobacteria</taxon>
        <taxon>Moraxellales</taxon>
        <taxon>Moraxellaceae</taxon>
        <taxon>Moraxella</taxon>
    </lineage>
</organism>
<keyword evidence="2 5" id="KW-0812">Transmembrane</keyword>